<name>A0A378TEC7_9MYCO</name>
<reference evidence="2 3" key="1">
    <citation type="submission" date="2018-06" db="EMBL/GenBank/DDBJ databases">
        <authorList>
            <consortium name="Pathogen Informatics"/>
            <person name="Doyle S."/>
        </authorList>
    </citation>
    <scope>NUCLEOTIDE SEQUENCE [LARGE SCALE GENOMIC DNA]</scope>
    <source>
        <strain evidence="2 3">NCTC10821</strain>
    </source>
</reference>
<evidence type="ECO:0000256" key="1">
    <source>
        <dbReference type="ARBA" id="ARBA00022833"/>
    </source>
</evidence>
<dbReference type="GO" id="GO:0016137">
    <property type="term" value="P:glycoside metabolic process"/>
    <property type="evidence" value="ECO:0007669"/>
    <property type="project" value="UniProtKB-ARBA"/>
</dbReference>
<dbReference type="InterPro" id="IPR003737">
    <property type="entry name" value="GlcNAc_PI_deacetylase-related"/>
</dbReference>
<dbReference type="InterPro" id="IPR024078">
    <property type="entry name" value="LmbE-like_dom_sf"/>
</dbReference>
<evidence type="ECO:0000313" key="2">
    <source>
        <dbReference type="EMBL" id="STZ58203.1"/>
    </source>
</evidence>
<keyword evidence="1" id="KW-0862">Zinc</keyword>
<sequence length="231" mass="25696">MTAVSPRDIATLAVVGAHCDDIAIGAGATLLAMTRANPDLVVHAMVCTGAGTEREVEEKAALAALCDSADVRLTVHDFPDGRLPQHWAALKSRLAEFRRSCEPDLVIGPQRHDAHQDHRLLAELVPTEFRGHPYWGYEILKWESDLPTPNVFVPATAADAERKQQLLHQCYPSQTGKPWFDAEAFLGLMRIRGVQSQHRYAEGFVSDKLTIAFFQREFEAARDEQSKKLTP</sequence>
<evidence type="ECO:0000313" key="3">
    <source>
        <dbReference type="Proteomes" id="UP000254978"/>
    </source>
</evidence>
<dbReference type="PANTHER" id="PTHR12993">
    <property type="entry name" value="N-ACETYLGLUCOSAMINYL-PHOSPHATIDYLINOSITOL DE-N-ACETYLASE-RELATED"/>
    <property type="match status" value="1"/>
</dbReference>
<dbReference type="AlphaFoldDB" id="A0A378TEC7"/>
<organism evidence="2 3">
    <name type="scientific">Mycolicibacterium tokaiense</name>
    <dbReference type="NCBI Taxonomy" id="39695"/>
    <lineage>
        <taxon>Bacteria</taxon>
        <taxon>Bacillati</taxon>
        <taxon>Actinomycetota</taxon>
        <taxon>Actinomycetes</taxon>
        <taxon>Mycobacteriales</taxon>
        <taxon>Mycobacteriaceae</taxon>
        <taxon>Mycolicibacterium</taxon>
    </lineage>
</organism>
<accession>A0A378TEC7</accession>
<dbReference type="PANTHER" id="PTHR12993:SF30">
    <property type="entry name" value="N-ACETYL-ALPHA-D-GLUCOSAMINYL L-MALATE DEACETYLASE 1"/>
    <property type="match status" value="1"/>
</dbReference>
<dbReference type="Proteomes" id="UP000254978">
    <property type="component" value="Unassembled WGS sequence"/>
</dbReference>
<dbReference type="SUPFAM" id="SSF102588">
    <property type="entry name" value="LmbE-like"/>
    <property type="match status" value="1"/>
</dbReference>
<proteinExistence type="predicted"/>
<dbReference type="Pfam" id="PF02585">
    <property type="entry name" value="PIG-L"/>
    <property type="match status" value="1"/>
</dbReference>
<dbReference type="Gene3D" id="3.40.50.10320">
    <property type="entry name" value="LmbE-like"/>
    <property type="match status" value="1"/>
</dbReference>
<dbReference type="GO" id="GO:0016811">
    <property type="term" value="F:hydrolase activity, acting on carbon-nitrogen (but not peptide) bonds, in linear amides"/>
    <property type="evidence" value="ECO:0007669"/>
    <property type="project" value="TreeGrafter"/>
</dbReference>
<protein>
    <submittedName>
        <fullName evidence="2">GlcNAc-PI de-N-acetylase</fullName>
    </submittedName>
</protein>
<dbReference type="EMBL" id="UGQT01000001">
    <property type="protein sequence ID" value="STZ58203.1"/>
    <property type="molecule type" value="Genomic_DNA"/>
</dbReference>
<gene>
    <name evidence="2" type="ORF">NCTC10821_01713</name>
</gene>
<dbReference type="RefSeq" id="WP_232067874.1">
    <property type="nucleotide sequence ID" value="NZ_AP022600.1"/>
</dbReference>
<keyword evidence="3" id="KW-1185">Reference proteome</keyword>